<dbReference type="Gene3D" id="2.60.40.1760">
    <property type="entry name" value="glycosyl hydrolase (family 31)"/>
    <property type="match status" value="1"/>
</dbReference>
<dbReference type="GO" id="GO:0004553">
    <property type="term" value="F:hydrolase activity, hydrolyzing O-glycosyl compounds"/>
    <property type="evidence" value="ECO:0007669"/>
    <property type="project" value="InterPro"/>
</dbReference>
<dbReference type="SUPFAM" id="SSF51011">
    <property type="entry name" value="Glycosyl hydrolase domain"/>
    <property type="match status" value="1"/>
</dbReference>
<evidence type="ECO:0000259" key="4">
    <source>
        <dbReference type="Pfam" id="PF13802"/>
    </source>
</evidence>
<reference evidence="6 7" key="1">
    <citation type="submission" date="2020-08" db="EMBL/GenBank/DDBJ databases">
        <authorList>
            <person name="Mo P."/>
        </authorList>
    </citation>
    <scope>NUCLEOTIDE SEQUENCE [LARGE SCALE GENOMIC DNA]</scope>
    <source>
        <strain evidence="6 7">CGMCC 4.1532</strain>
    </source>
</reference>
<dbReference type="InterPro" id="IPR025887">
    <property type="entry name" value="Glyco_hydro_31_N_dom"/>
</dbReference>
<dbReference type="PANTHER" id="PTHR43863:SF2">
    <property type="entry name" value="MALTASE-GLUCOAMYLASE"/>
    <property type="match status" value="1"/>
</dbReference>
<accession>A0A7G7ME96</accession>
<dbReference type="RefSeq" id="WP_185717866.1">
    <property type="nucleotide sequence ID" value="NZ_BAAAWI010000001.1"/>
</dbReference>
<dbReference type="AlphaFoldDB" id="A0A7G7ME96"/>
<dbReference type="SUPFAM" id="SSF74650">
    <property type="entry name" value="Galactose mutarotase-like"/>
    <property type="match status" value="1"/>
</dbReference>
<feature type="domain" description="Glycosyl hydrolase family 31 C-terminal" evidence="5">
    <location>
        <begin position="587"/>
        <end position="673"/>
    </location>
</feature>
<evidence type="ECO:0000256" key="2">
    <source>
        <dbReference type="RuleBase" id="RU361185"/>
    </source>
</evidence>
<dbReference type="PANTHER" id="PTHR43863">
    <property type="entry name" value="HYDROLASE, PUTATIVE (AFU_ORTHOLOGUE AFUA_1G03140)-RELATED"/>
    <property type="match status" value="1"/>
</dbReference>
<dbReference type="InterPro" id="IPR011013">
    <property type="entry name" value="Gal_mutarotase_sf_dom"/>
</dbReference>
<keyword evidence="2 6" id="KW-0378">Hydrolase</keyword>
<dbReference type="Pfam" id="PF13802">
    <property type="entry name" value="Gal_mutarotas_2"/>
    <property type="match status" value="1"/>
</dbReference>
<proteinExistence type="inferred from homology"/>
<organism evidence="6 7">
    <name type="scientific">Pseudonocardia petroleophila</name>
    <dbReference type="NCBI Taxonomy" id="37331"/>
    <lineage>
        <taxon>Bacteria</taxon>
        <taxon>Bacillati</taxon>
        <taxon>Actinomycetota</taxon>
        <taxon>Actinomycetes</taxon>
        <taxon>Pseudonocardiales</taxon>
        <taxon>Pseudonocardiaceae</taxon>
        <taxon>Pseudonocardia</taxon>
    </lineage>
</organism>
<dbReference type="SUPFAM" id="SSF51445">
    <property type="entry name" value="(Trans)glycosidases"/>
    <property type="match status" value="1"/>
</dbReference>
<protein>
    <submittedName>
        <fullName evidence="6">Glycoside hydrolase family 31 protein</fullName>
    </submittedName>
</protein>
<dbReference type="CDD" id="cd14752">
    <property type="entry name" value="GH31_N"/>
    <property type="match status" value="1"/>
</dbReference>
<evidence type="ECO:0000313" key="7">
    <source>
        <dbReference type="Proteomes" id="UP000515728"/>
    </source>
</evidence>
<dbReference type="InterPro" id="IPR017853">
    <property type="entry name" value="GH"/>
</dbReference>
<dbReference type="InterPro" id="IPR000322">
    <property type="entry name" value="Glyco_hydro_31_TIM"/>
</dbReference>
<evidence type="ECO:0000259" key="3">
    <source>
        <dbReference type="Pfam" id="PF01055"/>
    </source>
</evidence>
<dbReference type="KEGG" id="ppel:H6H00_23495"/>
<dbReference type="GO" id="GO:0030246">
    <property type="term" value="F:carbohydrate binding"/>
    <property type="evidence" value="ECO:0007669"/>
    <property type="project" value="InterPro"/>
</dbReference>
<dbReference type="Gene3D" id="3.20.20.80">
    <property type="entry name" value="Glycosidases"/>
    <property type="match status" value="1"/>
</dbReference>
<dbReference type="GO" id="GO:0005975">
    <property type="term" value="P:carbohydrate metabolic process"/>
    <property type="evidence" value="ECO:0007669"/>
    <property type="project" value="InterPro"/>
</dbReference>
<keyword evidence="7" id="KW-1185">Reference proteome</keyword>
<evidence type="ECO:0000313" key="6">
    <source>
        <dbReference type="EMBL" id="QNG51107.1"/>
    </source>
</evidence>
<evidence type="ECO:0000259" key="5">
    <source>
        <dbReference type="Pfam" id="PF21365"/>
    </source>
</evidence>
<dbReference type="Proteomes" id="UP000515728">
    <property type="component" value="Chromosome"/>
</dbReference>
<dbReference type="InterPro" id="IPR013780">
    <property type="entry name" value="Glyco_hydro_b"/>
</dbReference>
<feature type="domain" description="Glycoside hydrolase family 31 N-terminal" evidence="4">
    <location>
        <begin position="66"/>
        <end position="214"/>
    </location>
</feature>
<dbReference type="Pfam" id="PF21365">
    <property type="entry name" value="Glyco_hydro_31_3rd"/>
    <property type="match status" value="1"/>
</dbReference>
<dbReference type="InterPro" id="IPR051816">
    <property type="entry name" value="Glycosyl_Hydrolase_31"/>
</dbReference>
<dbReference type="EMBL" id="CP060131">
    <property type="protein sequence ID" value="QNG51107.1"/>
    <property type="molecule type" value="Genomic_DNA"/>
</dbReference>
<dbReference type="Pfam" id="PF01055">
    <property type="entry name" value="Glyco_hydro_31_2nd"/>
    <property type="match status" value="1"/>
</dbReference>
<gene>
    <name evidence="6" type="ORF">H6H00_23495</name>
</gene>
<evidence type="ECO:0000256" key="1">
    <source>
        <dbReference type="ARBA" id="ARBA00007806"/>
    </source>
</evidence>
<feature type="domain" description="Glycoside hydrolase family 31 TIM barrel" evidence="3">
    <location>
        <begin position="272"/>
        <end position="577"/>
    </location>
</feature>
<dbReference type="Gene3D" id="2.60.40.1180">
    <property type="entry name" value="Golgi alpha-mannosidase II"/>
    <property type="match status" value="1"/>
</dbReference>
<sequence>MTSLVTALTSWRLDGGRLHLTLQERSAQRSHTGGWLTADAAGLEASLPNLPAALPAPAGPAGERQLVVSVVGDGVVRLRSGPDLPPLGILVAEPEPRPVEVLDVGDGLVLQGPGVALRVRARPFGFTLLGDAGHLAVRTAEHVRQTDGLPLAPALRHDTGPVLGIALDGAPVHGFGEQFAAFDLRGRALTLRVADAMGTATGLAYKPAPVWQSGGHLGFLNTGAVVHADVGQSVPDALVLGIADATLDLFLVAHPDPAERLRRYTALTGRAPEPPDWSLGFWLGRCRYHSAEEMLAVADRLRAEDVPADVLHCDPDWLRVDRLNCDFDWNTDRFGDPAEFVAALAERGLRLSLWELPYLDPASPRHAEALAAGHLVVDADGEPVPVQGTPTPDGRPRALVDLGSPDARAWWQKLHAPLLDAGVAVFKTDFGEGLPDGAALTGVPPAHAHNLYPLRYHSAVAAVSGLIWARAGWAGSQRYPTGWAGDAAATVDGMRATLRGGLNAAMSIPGWWSHDIGGFSAGTESGPLYARWLQFGALSPMMRAHGLHPREPWAFGPEVLAIARRFVKLRYRLRPYLRRLARDAAAGLPVLRPLALAFPDDPDAARVDDAFLLGPDLLVVPVFSDSPDPVRRSWYVPAGEWTDLLTAQRYTGPARVTEQVPLDRIPLLVRAGADLRLEEPT</sequence>
<dbReference type="InterPro" id="IPR048395">
    <property type="entry name" value="Glyco_hydro_31_C"/>
</dbReference>
<keyword evidence="2" id="KW-0326">Glycosidase</keyword>
<name>A0A7G7ME96_9PSEU</name>
<comment type="similarity">
    <text evidence="1 2">Belongs to the glycosyl hydrolase 31 family.</text>
</comment>